<evidence type="ECO:0000313" key="2">
    <source>
        <dbReference type="Proteomes" id="UP000829398"/>
    </source>
</evidence>
<dbReference type="Proteomes" id="UP000829398">
    <property type="component" value="Chromosome 1"/>
</dbReference>
<organism evidence="1 2">
    <name type="scientific">Citrus sinensis</name>
    <name type="common">Sweet orange</name>
    <name type="synonym">Citrus aurantium var. sinensis</name>
    <dbReference type="NCBI Taxonomy" id="2711"/>
    <lineage>
        <taxon>Eukaryota</taxon>
        <taxon>Viridiplantae</taxon>
        <taxon>Streptophyta</taxon>
        <taxon>Embryophyta</taxon>
        <taxon>Tracheophyta</taxon>
        <taxon>Spermatophyta</taxon>
        <taxon>Magnoliopsida</taxon>
        <taxon>eudicotyledons</taxon>
        <taxon>Gunneridae</taxon>
        <taxon>Pentapetalae</taxon>
        <taxon>rosids</taxon>
        <taxon>malvids</taxon>
        <taxon>Sapindales</taxon>
        <taxon>Rutaceae</taxon>
        <taxon>Aurantioideae</taxon>
        <taxon>Citrus</taxon>
    </lineage>
</organism>
<evidence type="ECO:0000313" key="1">
    <source>
        <dbReference type="EMBL" id="KAH9799124.1"/>
    </source>
</evidence>
<name>A0ACB8NLY2_CITSI</name>
<keyword evidence="2" id="KW-1185">Reference proteome</keyword>
<proteinExistence type="predicted"/>
<protein>
    <submittedName>
        <fullName evidence="1">Pectin lyase-like superfamily protein</fullName>
    </submittedName>
</protein>
<sequence>MDLLITSSFLILCIDISSLVGIGDGRNTFNVVDFGAIGDGKTDDSDAFAKAWTDFCSATGDSATLEIPANKAFLLKSTTFRGPCKSNSVNIQVSGTIVAPDSKSWKQCGSQCWLSLYDVQGLSIDGSGTIDGNGRGWWNQAVYFHNCNNLQVKGITIVNSPKSHISINTCNGVSVSNIHIDSPEDSPNTDGIDISFSTQVNILDSSIKSGDDCVAINGGSSNINITGVACGPGHGISVGSLGLDGADDKVEEVHVRNCNFTGTQNGARIKTSPGGSGYARRISFEHITLIASKNPIIIDQHYCVGGGGCKGTSAVNVSEVTYSDVQGSSADEKAITFDCSEEGCFGIKMEQVSITSSVPGKETTAYCQNAHGTSTSTSPHWRGDCIQWFPKPYIRAIDWLFDLSTSCAPRQGRASSVPYRHPLAPPSPLGYLSIEIHLVLEMGWHLFLRPQAVPHRLAAIYGSNLGIVSSHLLVNIYQNLILISSKVSYVAPNALTRVFQIDILFFLSLDFQF</sequence>
<gene>
    <name evidence="1" type="ORF">KPL71_000243</name>
</gene>
<accession>A0ACB8NLY2</accession>
<reference evidence="2" key="1">
    <citation type="journal article" date="2023" name="Hortic. Res.">
        <title>A chromosome-level phased genome enabling allele-level studies in sweet orange: a case study on citrus Huanglongbing tolerance.</title>
        <authorList>
            <person name="Wu B."/>
            <person name="Yu Q."/>
            <person name="Deng Z."/>
            <person name="Duan Y."/>
            <person name="Luo F."/>
            <person name="Gmitter F. Jr."/>
        </authorList>
    </citation>
    <scope>NUCLEOTIDE SEQUENCE [LARGE SCALE GENOMIC DNA]</scope>
    <source>
        <strain evidence="2">cv. Valencia</strain>
    </source>
</reference>
<dbReference type="EMBL" id="CM039170">
    <property type="protein sequence ID" value="KAH9799124.1"/>
    <property type="molecule type" value="Genomic_DNA"/>
</dbReference>
<comment type="caution">
    <text evidence="1">The sequence shown here is derived from an EMBL/GenBank/DDBJ whole genome shotgun (WGS) entry which is preliminary data.</text>
</comment>